<name>A0AAD7JMX8_9AGAR</name>
<dbReference type="EMBL" id="JARKIB010000024">
    <property type="protein sequence ID" value="KAJ7766253.1"/>
    <property type="molecule type" value="Genomic_DNA"/>
</dbReference>
<comment type="caution">
    <text evidence="1">The sequence shown here is derived from an EMBL/GenBank/DDBJ whole genome shotgun (WGS) entry which is preliminary data.</text>
</comment>
<protein>
    <submittedName>
        <fullName evidence="1">Uncharacterized protein</fullName>
    </submittedName>
</protein>
<keyword evidence="2" id="KW-1185">Reference proteome</keyword>
<evidence type="ECO:0000313" key="1">
    <source>
        <dbReference type="EMBL" id="KAJ7766253.1"/>
    </source>
</evidence>
<reference evidence="1" key="1">
    <citation type="submission" date="2023-03" db="EMBL/GenBank/DDBJ databases">
        <title>Massive genome expansion in bonnet fungi (Mycena s.s.) driven by repeated elements and novel gene families across ecological guilds.</title>
        <authorList>
            <consortium name="Lawrence Berkeley National Laboratory"/>
            <person name="Harder C.B."/>
            <person name="Miyauchi S."/>
            <person name="Viragh M."/>
            <person name="Kuo A."/>
            <person name="Thoen E."/>
            <person name="Andreopoulos B."/>
            <person name="Lu D."/>
            <person name="Skrede I."/>
            <person name="Drula E."/>
            <person name="Henrissat B."/>
            <person name="Morin E."/>
            <person name="Kohler A."/>
            <person name="Barry K."/>
            <person name="LaButti K."/>
            <person name="Morin E."/>
            <person name="Salamov A."/>
            <person name="Lipzen A."/>
            <person name="Mereny Z."/>
            <person name="Hegedus B."/>
            <person name="Baldrian P."/>
            <person name="Stursova M."/>
            <person name="Weitz H."/>
            <person name="Taylor A."/>
            <person name="Grigoriev I.V."/>
            <person name="Nagy L.G."/>
            <person name="Martin F."/>
            <person name="Kauserud H."/>
        </authorList>
    </citation>
    <scope>NUCLEOTIDE SEQUENCE</scope>
    <source>
        <strain evidence="1">CBHHK182m</strain>
    </source>
</reference>
<organism evidence="1 2">
    <name type="scientific">Mycena metata</name>
    <dbReference type="NCBI Taxonomy" id="1033252"/>
    <lineage>
        <taxon>Eukaryota</taxon>
        <taxon>Fungi</taxon>
        <taxon>Dikarya</taxon>
        <taxon>Basidiomycota</taxon>
        <taxon>Agaricomycotina</taxon>
        <taxon>Agaricomycetes</taxon>
        <taxon>Agaricomycetidae</taxon>
        <taxon>Agaricales</taxon>
        <taxon>Marasmiineae</taxon>
        <taxon>Mycenaceae</taxon>
        <taxon>Mycena</taxon>
    </lineage>
</organism>
<evidence type="ECO:0000313" key="2">
    <source>
        <dbReference type="Proteomes" id="UP001215598"/>
    </source>
</evidence>
<gene>
    <name evidence="1" type="ORF">B0H16DRAFT_1523486</name>
</gene>
<sequence>MVGGVRDADVRSGDADTRRRRRRCGCGRVPDVDLRQTIVRTLCPMHARRRAPVGSVWGRRHLLHWAWARSLAGANEAGLGGIGRWRRWPLWRTYGVVDLTEYRAPAADVVRGVNGAEATRDGADGRRCGKRADADAKELCTRMVYAGGVRNGGAVESLLRATPPLVDGVVEEEEAPLPHALTDVAAAVVRSPYWMSRRWCGGVVGVLDLV</sequence>
<proteinExistence type="predicted"/>
<accession>A0AAD7JMX8</accession>
<dbReference type="AlphaFoldDB" id="A0AAD7JMX8"/>
<dbReference type="Proteomes" id="UP001215598">
    <property type="component" value="Unassembled WGS sequence"/>
</dbReference>